<dbReference type="PROSITE" id="PS51779">
    <property type="entry name" value="POTRA"/>
    <property type="match status" value="1"/>
</dbReference>
<keyword evidence="3" id="KW-0812">Transmembrane</keyword>
<name>A0A3B1CJ65_9ZZZZ</name>
<dbReference type="AlphaFoldDB" id="A0A3B1CJ65"/>
<dbReference type="Pfam" id="PF07244">
    <property type="entry name" value="POTRA"/>
    <property type="match status" value="1"/>
</dbReference>
<comment type="subcellular location">
    <subcellularLocation>
        <location evidence="1">Membrane</location>
    </subcellularLocation>
</comment>
<feature type="domain" description="POTRA" evidence="5">
    <location>
        <begin position="32"/>
        <end position="103"/>
    </location>
</feature>
<dbReference type="InterPro" id="IPR034746">
    <property type="entry name" value="POTRA"/>
</dbReference>
<dbReference type="GO" id="GO:0019867">
    <property type="term" value="C:outer membrane"/>
    <property type="evidence" value="ECO:0007669"/>
    <property type="project" value="InterPro"/>
</dbReference>
<accession>A0A3B1CJ65</accession>
<evidence type="ECO:0000313" key="6">
    <source>
        <dbReference type="EMBL" id="VAX23994.1"/>
    </source>
</evidence>
<keyword evidence="2" id="KW-1134">Transmembrane beta strand</keyword>
<dbReference type="Gene3D" id="2.40.160.50">
    <property type="entry name" value="membrane protein fhac: a member of the omp85/tpsb transporter family"/>
    <property type="match status" value="1"/>
</dbReference>
<keyword evidence="4" id="KW-0472">Membrane</keyword>
<reference evidence="6" key="1">
    <citation type="submission" date="2018-06" db="EMBL/GenBank/DDBJ databases">
        <authorList>
            <person name="Zhirakovskaya E."/>
        </authorList>
    </citation>
    <scope>NUCLEOTIDE SEQUENCE</scope>
</reference>
<dbReference type="EMBL" id="UOGD01000263">
    <property type="protein sequence ID" value="VAX23994.1"/>
    <property type="molecule type" value="Genomic_DNA"/>
</dbReference>
<evidence type="ECO:0000256" key="3">
    <source>
        <dbReference type="ARBA" id="ARBA00022692"/>
    </source>
</evidence>
<organism evidence="6">
    <name type="scientific">hydrothermal vent metagenome</name>
    <dbReference type="NCBI Taxonomy" id="652676"/>
    <lineage>
        <taxon>unclassified sequences</taxon>
        <taxon>metagenomes</taxon>
        <taxon>ecological metagenomes</taxon>
    </lineage>
</organism>
<gene>
    <name evidence="6" type="ORF">MNBD_IGNAVI01-2218</name>
</gene>
<dbReference type="Gene3D" id="3.10.20.310">
    <property type="entry name" value="membrane protein fhac"/>
    <property type="match status" value="1"/>
</dbReference>
<dbReference type="PANTHER" id="PTHR12815">
    <property type="entry name" value="SORTING AND ASSEMBLY MACHINERY SAMM50 PROTEIN FAMILY MEMBER"/>
    <property type="match status" value="1"/>
</dbReference>
<evidence type="ECO:0000256" key="2">
    <source>
        <dbReference type="ARBA" id="ARBA00022452"/>
    </source>
</evidence>
<evidence type="ECO:0000256" key="1">
    <source>
        <dbReference type="ARBA" id="ARBA00004370"/>
    </source>
</evidence>
<protein>
    <recommendedName>
        <fullName evidence="5">POTRA domain-containing protein</fullName>
    </recommendedName>
</protein>
<dbReference type="InterPro" id="IPR010827">
    <property type="entry name" value="BamA/TamA_POTRA"/>
</dbReference>
<sequence length="441" mass="50615">MIKFIFTYLLLTFIVIQAQDFIKLSPLDNKTVKIDSIKIIGNEKTKEFIILRELTIEPGDSIDYETLQFNKERVFSLGIFTRVNLRIKHEDQFNKLIIQVEESWYIFPVPFINIPEKTFTRVSYGINFYYLNFRGRNETIKSTLSFGFDPFFSLSYENPVLIPSADISFLFAGIYSTPINKSPTADSIHGGYFDYKTAGSQISFGKRLNLSNDIYFTIGYNYVETPSSHDTPIMASDTRIDRSFAAGVSYVFDTRNLKQFADEGHLISADYVYKGIGNDKISYSILAVDIRNYRKIVGDLIFKVRAAGRHTFGRKVPYYDYSILGYNYYTRGNRYLVREGNNALIGSMELGFPLLKEWNFNADLPIIPNSLTRARIAIIFEIFADAANTFNNGDKLLINDFNSGYGFGLTFLILPYVIFRTEYAWNEMGKGEFLLESGISF</sequence>
<evidence type="ECO:0000259" key="5">
    <source>
        <dbReference type="PROSITE" id="PS51779"/>
    </source>
</evidence>
<dbReference type="InterPro" id="IPR039910">
    <property type="entry name" value="D15-like"/>
</dbReference>
<dbReference type="PANTHER" id="PTHR12815:SF18">
    <property type="entry name" value="SORTING AND ASSEMBLY MACHINERY COMPONENT 50 HOMOLOG"/>
    <property type="match status" value="1"/>
</dbReference>
<evidence type="ECO:0000256" key="4">
    <source>
        <dbReference type="ARBA" id="ARBA00023136"/>
    </source>
</evidence>
<proteinExistence type="predicted"/>